<evidence type="ECO:0000313" key="2">
    <source>
        <dbReference type="EMBL" id="GLC28273.1"/>
    </source>
</evidence>
<proteinExistence type="predicted"/>
<accession>A0AA37VD04</accession>
<dbReference type="Proteomes" id="UP001161325">
    <property type="component" value="Unassembled WGS sequence"/>
</dbReference>
<sequence length="186" mass="18704">MTRLDHTAGADVPRPTLIIPPVAQRELPGWAPAWTPGAVHPADERPASGLVLIGTAEPSLTSRAPAASCGPHPVPGLCVDSGASSVSGAFARTVLAMPAMPSFDRRRAAHLGEWLTLAVTHVLVRRGAVSAARLSGVAAACRQAVRDGLCPAGDAAPGARQGAPPSDAAAGHAGYPNGSSPRSDSP</sequence>
<evidence type="ECO:0000256" key="1">
    <source>
        <dbReference type="SAM" id="MobiDB-lite"/>
    </source>
</evidence>
<protein>
    <submittedName>
        <fullName evidence="2">Uncharacterized protein</fullName>
    </submittedName>
</protein>
<comment type="caution">
    <text evidence="2">The sequence shown here is derived from an EMBL/GenBank/DDBJ whole genome shotgun (WGS) entry which is preliminary data.</text>
</comment>
<keyword evidence="3" id="KW-1185">Reference proteome</keyword>
<feature type="region of interest" description="Disordered" evidence="1">
    <location>
        <begin position="151"/>
        <end position="186"/>
    </location>
</feature>
<evidence type="ECO:0000313" key="3">
    <source>
        <dbReference type="Proteomes" id="UP001161325"/>
    </source>
</evidence>
<dbReference type="AlphaFoldDB" id="A0AA37VD04"/>
<feature type="compositionally biased region" description="Polar residues" evidence="1">
    <location>
        <begin position="177"/>
        <end position="186"/>
    </location>
</feature>
<name>A0AA37VD04_9BACT</name>
<reference evidence="2" key="1">
    <citation type="submission" date="2022-08" db="EMBL/GenBank/DDBJ databases">
        <title>Draft genome sequencing of Roseisolibacter agri AW1220.</title>
        <authorList>
            <person name="Tobiishi Y."/>
            <person name="Tonouchi A."/>
        </authorList>
    </citation>
    <scope>NUCLEOTIDE SEQUENCE</scope>
    <source>
        <strain evidence="2">AW1220</strain>
    </source>
</reference>
<gene>
    <name evidence="2" type="ORF">rosag_47860</name>
</gene>
<organism evidence="2 3">
    <name type="scientific">Roseisolibacter agri</name>
    <dbReference type="NCBI Taxonomy" id="2014610"/>
    <lineage>
        <taxon>Bacteria</taxon>
        <taxon>Pseudomonadati</taxon>
        <taxon>Gemmatimonadota</taxon>
        <taxon>Gemmatimonadia</taxon>
        <taxon>Gemmatimonadales</taxon>
        <taxon>Gemmatimonadaceae</taxon>
        <taxon>Roseisolibacter</taxon>
    </lineage>
</organism>
<dbReference type="EMBL" id="BRXS01000008">
    <property type="protein sequence ID" value="GLC28273.1"/>
    <property type="molecule type" value="Genomic_DNA"/>
</dbReference>